<evidence type="ECO:0000256" key="1">
    <source>
        <dbReference type="ARBA" id="ARBA00009437"/>
    </source>
</evidence>
<dbReference type="SUPFAM" id="SSF53850">
    <property type="entry name" value="Periplasmic binding protein-like II"/>
    <property type="match status" value="1"/>
</dbReference>
<dbReference type="EMBL" id="FUPS01000006">
    <property type="protein sequence ID" value="SJS45352.1"/>
    <property type="molecule type" value="Genomic_DNA"/>
</dbReference>
<dbReference type="Gene3D" id="1.10.10.10">
    <property type="entry name" value="Winged helix-like DNA-binding domain superfamily/Winged helix DNA-binding domain"/>
    <property type="match status" value="1"/>
</dbReference>
<evidence type="ECO:0000313" key="12">
    <source>
        <dbReference type="EMBL" id="VHY12017.1"/>
    </source>
</evidence>
<feature type="domain" description="HTH lysR-type" evidence="5">
    <location>
        <begin position="1"/>
        <end position="58"/>
    </location>
</feature>
<evidence type="ECO:0000313" key="6">
    <source>
        <dbReference type="EMBL" id="CDS88368.1"/>
    </source>
</evidence>
<evidence type="ECO:0000256" key="2">
    <source>
        <dbReference type="ARBA" id="ARBA00023015"/>
    </source>
</evidence>
<evidence type="ECO:0000313" key="10">
    <source>
        <dbReference type="EMBL" id="SJS45352.1"/>
    </source>
</evidence>
<dbReference type="InterPro" id="IPR036390">
    <property type="entry name" value="WH_DNA-bd_sf"/>
</dbReference>
<dbReference type="EMBL" id="CAAJVP010000012">
    <property type="protein sequence ID" value="VHY12017.1"/>
    <property type="molecule type" value="Genomic_DNA"/>
</dbReference>
<accession>A0A031WE32</accession>
<dbReference type="PATRIC" id="fig|1496.1373.peg.747"/>
<dbReference type="PANTHER" id="PTHR30419:SF28">
    <property type="entry name" value="HTH-TYPE TRANSCRIPTIONAL REGULATOR BSDA"/>
    <property type="match status" value="1"/>
</dbReference>
<dbReference type="EMBL" id="LK932523">
    <property type="protein sequence ID" value="CDS88368.1"/>
    <property type="molecule type" value="Genomic_DNA"/>
</dbReference>
<gene>
    <name evidence="12" type="primary">gltC_2</name>
    <name evidence="10" type="synonym">gltC_3</name>
    <name evidence="8" type="ORF">BN1095_20253</name>
    <name evidence="6" type="ORF">BN1096_690019</name>
    <name evidence="7" type="ORF">BN1097_700019</name>
    <name evidence="9" type="ORF">KRM00_001724</name>
    <name evidence="12" type="ORF">SAMEA1402366_02495</name>
    <name evidence="11" type="ORF">SAMEA1402399_00694</name>
    <name evidence="10" type="ORF">SAMEA3375112_02161</name>
</gene>
<name>A0A031WE32_CLODI</name>
<comment type="similarity">
    <text evidence="1">Belongs to the LysR transcriptional regulatory family.</text>
</comment>
<sequence length="289" mass="33031">MDLLHLKYFQTVARMEHITKASHKLNIAQPALSKTISSLEKELGVQLFDRKGRYIVLNEYGRLFLKRVDSILDLVESSKKELQDTSLENSGEVKILSPAAANVLPSLLSNFRKLYPNITFNVSHTLPSSYKKSDFDLYISSSFTKLNSENSITLTCEEILLGVSINHPLSLKDEVYLSEVSDENFIVITKGENYREVIDILCESANFKPKIAFESDSPYTIYALIKSLQGVGFICGKSWGLSQDPEIKLLHIKDIEFKRYLNLSWFSENYESKAVLLFKNFLINYFKNI</sequence>
<dbReference type="FunFam" id="1.10.10.10:FF:000001">
    <property type="entry name" value="LysR family transcriptional regulator"/>
    <property type="match status" value="1"/>
</dbReference>
<evidence type="ECO:0000313" key="13">
    <source>
        <dbReference type="Proteomes" id="UP000189137"/>
    </source>
</evidence>
<dbReference type="Proteomes" id="UP000878956">
    <property type="component" value="Unassembled WGS sequence"/>
</dbReference>
<organism evidence="6">
    <name type="scientific">Clostridioides difficile</name>
    <name type="common">Peptoclostridium difficile</name>
    <dbReference type="NCBI Taxonomy" id="1496"/>
    <lineage>
        <taxon>Bacteria</taxon>
        <taxon>Bacillati</taxon>
        <taxon>Bacillota</taxon>
        <taxon>Clostridia</taxon>
        <taxon>Peptostreptococcales</taxon>
        <taxon>Peptostreptococcaceae</taxon>
        <taxon>Clostridioides</taxon>
    </lineage>
</organism>
<dbReference type="InterPro" id="IPR036388">
    <property type="entry name" value="WH-like_DNA-bd_sf"/>
</dbReference>
<dbReference type="PROSITE" id="PS50931">
    <property type="entry name" value="HTH_LYSR"/>
    <property type="match status" value="1"/>
</dbReference>
<dbReference type="Proteomes" id="UP000372533">
    <property type="component" value="Unassembled WGS sequence"/>
</dbReference>
<dbReference type="PRINTS" id="PR00039">
    <property type="entry name" value="HTHLYSR"/>
</dbReference>
<dbReference type="Pfam" id="PF03466">
    <property type="entry name" value="LysR_substrate"/>
    <property type="match status" value="1"/>
</dbReference>
<evidence type="ECO:0000313" key="9">
    <source>
        <dbReference type="EMBL" id="HBH1542244.1"/>
    </source>
</evidence>
<dbReference type="RefSeq" id="WP_004454143.1">
    <property type="nucleotide sequence ID" value="NZ_AP031492.1"/>
</dbReference>
<keyword evidence="3" id="KW-0238">DNA-binding</keyword>
<dbReference type="GO" id="GO:0005829">
    <property type="term" value="C:cytosol"/>
    <property type="evidence" value="ECO:0007669"/>
    <property type="project" value="TreeGrafter"/>
</dbReference>
<dbReference type="EMBL" id="LK932410">
    <property type="protein sequence ID" value="CDS89023.1"/>
    <property type="molecule type" value="Genomic_DNA"/>
</dbReference>
<dbReference type="Pfam" id="PF00126">
    <property type="entry name" value="HTH_1"/>
    <property type="match status" value="1"/>
</dbReference>
<dbReference type="GO" id="GO:0003677">
    <property type="term" value="F:DNA binding"/>
    <property type="evidence" value="ECO:0007669"/>
    <property type="project" value="UniProtKB-KW"/>
</dbReference>
<evidence type="ECO:0000256" key="4">
    <source>
        <dbReference type="ARBA" id="ARBA00023163"/>
    </source>
</evidence>
<evidence type="ECO:0000313" key="11">
    <source>
        <dbReference type="EMBL" id="VFD29647.1"/>
    </source>
</evidence>
<evidence type="ECO:0000259" key="5">
    <source>
        <dbReference type="PROSITE" id="PS50931"/>
    </source>
</evidence>
<dbReference type="KEGG" id="pdf:CD630DERM_27360"/>
<evidence type="ECO:0000313" key="14">
    <source>
        <dbReference type="Proteomes" id="UP000372533"/>
    </source>
</evidence>
<keyword evidence="2" id="KW-0805">Transcription regulation</keyword>
<dbReference type="Proteomes" id="UP000189137">
    <property type="component" value="Unassembled WGS sequence"/>
</dbReference>
<evidence type="ECO:0000313" key="15">
    <source>
        <dbReference type="Proteomes" id="UP000411588"/>
    </source>
</evidence>
<reference evidence="6" key="1">
    <citation type="submission" date="2014-07" db="EMBL/GenBank/DDBJ databases">
        <authorList>
            <person name="Monot Marc"/>
        </authorList>
    </citation>
    <scope>NUCLEOTIDE SEQUENCE</scope>
    <source>
        <strain evidence="8">7032989</strain>
        <strain evidence="7">7032994</strain>
    </source>
</reference>
<dbReference type="CDD" id="cd05466">
    <property type="entry name" value="PBP2_LTTR_substrate"/>
    <property type="match status" value="1"/>
</dbReference>
<dbReference type="InterPro" id="IPR050950">
    <property type="entry name" value="HTH-type_LysR_regulators"/>
</dbReference>
<reference evidence="9" key="2">
    <citation type="journal article" date="2018" name="Genome Biol.">
        <title>SKESA: strategic k-mer extension for scrupulous assemblies.</title>
        <authorList>
            <person name="Souvorov A."/>
            <person name="Agarwala R."/>
            <person name="Lipman D.J."/>
        </authorList>
    </citation>
    <scope>NUCLEOTIDE SEQUENCE</scope>
    <source>
        <strain evidence="9">HN1000</strain>
    </source>
</reference>
<dbReference type="InterPro" id="IPR005119">
    <property type="entry name" value="LysR_subst-bd"/>
</dbReference>
<evidence type="ECO:0000256" key="3">
    <source>
        <dbReference type="ARBA" id="ARBA00023125"/>
    </source>
</evidence>
<dbReference type="AlphaFoldDB" id="A0A031WE32"/>
<dbReference type="SUPFAM" id="SSF46785">
    <property type="entry name" value="Winged helix' DNA-binding domain"/>
    <property type="match status" value="1"/>
</dbReference>
<reference evidence="9" key="4">
    <citation type="submission" date="2021-06" db="EMBL/GenBank/DDBJ databases">
        <authorList>
            <consortium name="NCBI Pathogen Detection Project"/>
        </authorList>
    </citation>
    <scope>NUCLEOTIDE SEQUENCE</scope>
    <source>
        <strain evidence="9">HN1000</strain>
    </source>
</reference>
<dbReference type="EMBL" id="LK932849">
    <property type="protein sequence ID" value="CDS95950.1"/>
    <property type="molecule type" value="Genomic_DNA"/>
</dbReference>
<protein>
    <submittedName>
        <fullName evidence="10">HTH-type transcriptional regulator gltC</fullName>
    </submittedName>
    <submittedName>
        <fullName evidence="9">LysR family transcriptional regulator</fullName>
    </submittedName>
    <submittedName>
        <fullName evidence="6">Transcriptional regulator, LysR family</fullName>
    </submittedName>
</protein>
<dbReference type="InterPro" id="IPR000847">
    <property type="entry name" value="LysR_HTH_N"/>
</dbReference>
<dbReference type="PANTHER" id="PTHR30419">
    <property type="entry name" value="HTH-TYPE TRANSCRIPTIONAL REGULATOR YBHD"/>
    <property type="match status" value="1"/>
</dbReference>
<dbReference type="Gene3D" id="3.40.190.290">
    <property type="match status" value="1"/>
</dbReference>
<dbReference type="GeneID" id="66355144"/>
<dbReference type="OMA" id="TCHFGQA"/>
<evidence type="ECO:0000313" key="7">
    <source>
        <dbReference type="EMBL" id="CDS89023.1"/>
    </source>
</evidence>
<dbReference type="EMBL" id="CAADAN010000002">
    <property type="protein sequence ID" value="VFD29647.1"/>
    <property type="molecule type" value="Genomic_DNA"/>
</dbReference>
<keyword evidence="4" id="KW-0804">Transcription</keyword>
<proteinExistence type="inferred from homology"/>
<reference evidence="12 14" key="3">
    <citation type="submission" date="2019-04" db="EMBL/GenBank/DDBJ databases">
        <authorList>
            <consortium name="Pathogen Informatics"/>
        </authorList>
    </citation>
    <scope>NUCLEOTIDE SEQUENCE [LARGE SCALE GENOMIC DNA]</scope>
    <source>
        <strain evidence="15">clo34</strain>
        <strain evidence="11">Clo34</strain>
        <strain evidence="12">Tl291</strain>
        <strain evidence="14">tl291</strain>
        <strain evidence="10 13">VRECD0157</strain>
    </source>
</reference>
<dbReference type="EMBL" id="DAEPXK010000014">
    <property type="protein sequence ID" value="HBH1542244.1"/>
    <property type="molecule type" value="Genomic_DNA"/>
</dbReference>
<evidence type="ECO:0000313" key="8">
    <source>
        <dbReference type="EMBL" id="CDS95950.1"/>
    </source>
</evidence>
<dbReference type="GO" id="GO:0003700">
    <property type="term" value="F:DNA-binding transcription factor activity"/>
    <property type="evidence" value="ECO:0007669"/>
    <property type="project" value="InterPro"/>
</dbReference>
<dbReference type="Proteomes" id="UP000411588">
    <property type="component" value="Unassembled WGS sequence"/>
</dbReference>